<proteinExistence type="predicted"/>
<reference evidence="2" key="1">
    <citation type="submission" date="2025-02" db="EMBL/GenBank/DDBJ databases">
        <authorList>
            <consortium name="NCBI Genome Project"/>
        </authorList>
    </citation>
    <scope>NUCLEOTIDE SEQUENCE</scope>
</reference>
<protein>
    <submittedName>
        <fullName evidence="2">Uncharacterized protein</fullName>
    </submittedName>
</protein>
<evidence type="ECO:0000313" key="2">
    <source>
        <dbReference type="RefSeq" id="XP_059603291.1"/>
    </source>
</evidence>
<dbReference type="AlphaFoldDB" id="A0AAJ8E1J3"/>
<dbReference type="GeneID" id="84590043"/>
<accession>A0AAJ8E1J3</accession>
<reference evidence="2" key="2">
    <citation type="submission" date="2025-08" db="UniProtKB">
        <authorList>
            <consortium name="RefSeq"/>
        </authorList>
    </citation>
    <scope>IDENTIFICATION</scope>
</reference>
<gene>
    <name evidence="2" type="ORF">An01g09340</name>
</gene>
<dbReference type="KEGG" id="ang:An01g09340"/>
<evidence type="ECO:0000256" key="1">
    <source>
        <dbReference type="SAM" id="MobiDB-lite"/>
    </source>
</evidence>
<feature type="region of interest" description="Disordered" evidence="1">
    <location>
        <begin position="113"/>
        <end position="142"/>
    </location>
</feature>
<name>A0AAJ8E1J3_ASPNG</name>
<sequence length="142" mass="14925">MAVISAPDLALIGALPSTRNGKGNTLNLRMHMVHDITGAQLLRLESINDMAYSLQSRVALTIALSTVFSDDKVDKSKGTTMGSSLNSTRSVAIHIDSTSAVSKSISKQQLWTTKPSIQPSGYAPARPAGSVACPTSEPEPTS</sequence>
<dbReference type="VEuPathDB" id="FungiDB:An01g09340"/>
<organism evidence="2">
    <name type="scientific">Aspergillus niger</name>
    <dbReference type="NCBI Taxonomy" id="5061"/>
    <lineage>
        <taxon>Eukaryota</taxon>
        <taxon>Fungi</taxon>
        <taxon>Dikarya</taxon>
        <taxon>Ascomycota</taxon>
        <taxon>Pezizomycotina</taxon>
        <taxon>Eurotiomycetes</taxon>
        <taxon>Eurotiomycetidae</taxon>
        <taxon>Eurotiales</taxon>
        <taxon>Aspergillaceae</taxon>
        <taxon>Aspergillus</taxon>
        <taxon>Aspergillus subgen. Circumdati</taxon>
    </lineage>
</organism>
<dbReference type="RefSeq" id="XP_059603291.1">
    <property type="nucleotide sequence ID" value="XM_059750479.1"/>
</dbReference>